<dbReference type="Gene3D" id="3.30.1780.10">
    <property type="entry name" value="ornithine cyclodeaminase, domain 1"/>
    <property type="match status" value="1"/>
</dbReference>
<dbReference type="InterPro" id="IPR003462">
    <property type="entry name" value="ODC_Mu_crystall"/>
</dbReference>
<dbReference type="GO" id="GO:0000286">
    <property type="term" value="F:alanine dehydrogenase activity"/>
    <property type="evidence" value="ECO:0007669"/>
    <property type="project" value="UniProtKB-EC"/>
</dbReference>
<dbReference type="FunFam" id="3.40.50.720:FF:000311">
    <property type="entry name" value="Ornithine cyclodeaminase"/>
    <property type="match status" value="1"/>
</dbReference>
<evidence type="ECO:0000256" key="1">
    <source>
        <dbReference type="ARBA" id="ARBA00008903"/>
    </source>
</evidence>
<gene>
    <name evidence="2" type="ORF">AArcSl_0194</name>
</gene>
<dbReference type="InterPro" id="IPR023401">
    <property type="entry name" value="ODC_N"/>
</dbReference>
<organism evidence="2 3">
    <name type="scientific">Halalkaliarchaeum desulfuricum</name>
    <dbReference type="NCBI Taxonomy" id="2055893"/>
    <lineage>
        <taxon>Archaea</taxon>
        <taxon>Methanobacteriati</taxon>
        <taxon>Methanobacteriota</taxon>
        <taxon>Stenosarchaea group</taxon>
        <taxon>Halobacteria</taxon>
        <taxon>Halobacteriales</taxon>
        <taxon>Haloferacaceae</taxon>
        <taxon>Halalkaliarchaeum</taxon>
    </lineage>
</organism>
<name>A0A343TFH7_9EURY</name>
<keyword evidence="3" id="KW-1185">Reference proteome</keyword>
<evidence type="ECO:0000313" key="2">
    <source>
        <dbReference type="EMBL" id="AUX07849.1"/>
    </source>
</evidence>
<dbReference type="AlphaFoldDB" id="A0A343TFH7"/>
<dbReference type="EMBL" id="CP025066">
    <property type="protein sequence ID" value="AUX07849.1"/>
    <property type="molecule type" value="Genomic_DNA"/>
</dbReference>
<dbReference type="InterPro" id="IPR036291">
    <property type="entry name" value="NAD(P)-bd_dom_sf"/>
</dbReference>
<comment type="similarity">
    <text evidence="1">Belongs to the ornithine cyclodeaminase/mu-crystallin family.</text>
</comment>
<dbReference type="GO" id="GO:0005737">
    <property type="term" value="C:cytoplasm"/>
    <property type="evidence" value="ECO:0007669"/>
    <property type="project" value="TreeGrafter"/>
</dbReference>
<keyword evidence="2" id="KW-0560">Oxidoreductase</keyword>
<dbReference type="KEGG" id="hdf:AArcSl_0194"/>
<dbReference type="PANTHER" id="PTHR13812">
    <property type="entry name" value="KETIMINE REDUCTASE MU-CRYSTALLIN"/>
    <property type="match status" value="1"/>
</dbReference>
<reference evidence="3" key="1">
    <citation type="submission" date="2017-11" db="EMBL/GenBank/DDBJ databases">
        <title>Phenotypic and genomic properties of facultatively anaerobic sulfur-reducing natronoarchaea from hypersaline soda lakes.</title>
        <authorList>
            <person name="Sorokin D.Y."/>
            <person name="Kublanov I.V."/>
            <person name="Roman P."/>
            <person name="Sinninghe Damste J.S."/>
            <person name="Golyshin P.N."/>
            <person name="Rojo D."/>
            <person name="Ciordia S."/>
            <person name="Mena M.D.C."/>
            <person name="Ferrer M."/>
            <person name="Messina E."/>
            <person name="Smedile F."/>
            <person name="La Spada G."/>
            <person name="La Cono V."/>
            <person name="Yakimov M.M."/>
        </authorList>
    </citation>
    <scope>NUCLEOTIDE SEQUENCE [LARGE SCALE GENOMIC DNA]</scope>
    <source>
        <strain evidence="3">AArc-Sl</strain>
    </source>
</reference>
<dbReference type="Gene3D" id="3.40.50.720">
    <property type="entry name" value="NAD(P)-binding Rossmann-like Domain"/>
    <property type="match status" value="1"/>
</dbReference>
<accession>A0A343TFH7</accession>
<proteinExistence type="inferred from homology"/>
<dbReference type="Proteomes" id="UP000263012">
    <property type="component" value="Chromosome"/>
</dbReference>
<evidence type="ECO:0000313" key="3">
    <source>
        <dbReference type="Proteomes" id="UP000263012"/>
    </source>
</evidence>
<dbReference type="PANTHER" id="PTHR13812:SF19">
    <property type="entry name" value="KETIMINE REDUCTASE MU-CRYSTALLIN"/>
    <property type="match status" value="1"/>
</dbReference>
<dbReference type="GO" id="GO:0019752">
    <property type="term" value="P:carboxylic acid metabolic process"/>
    <property type="evidence" value="ECO:0007669"/>
    <property type="project" value="UniProtKB-ARBA"/>
</dbReference>
<dbReference type="Pfam" id="PF02423">
    <property type="entry name" value="OCD_Mu_crystall"/>
    <property type="match status" value="1"/>
</dbReference>
<protein>
    <submittedName>
        <fullName evidence="2">Alanine dehydrogenase</fullName>
        <ecNumber evidence="2">1.4.1.1</ecNumber>
    </submittedName>
</protein>
<dbReference type="EC" id="1.4.1.1" evidence="2"/>
<dbReference type="PIRSF" id="PIRSF001439">
    <property type="entry name" value="CryM"/>
    <property type="match status" value="1"/>
</dbReference>
<sequence>MGEPLARPAVDTFDSRTERIGGDTGGLICVSVAFFVPTVESAEHVLTSGTAIPSMTEALFLRSDEVADLATPAEYVDAVREAYRQRGEGAPAEPRTKLIREDPAGMFTGYAAVLPETGAMGGYMYSAGFGAGDAWFVTPLFDADTGEPLAIVDGASMNPFKTGAAGAVGIDALARGDATELAIIGSGAQARGQLKAAVTVREFDRVRVYSPTPANREAFAEETTDAVDPAVEPVESAAAAVDGADVVVTATNASEPVLADADVEPGTHVTAMGQYTPGKNELEPETIARARYVPDLRERATQDAGSFLAALEAELIDEDHVHAELGEVVAGVEPGRTGPEEVTVFDSGGTGIETTAGAYLLYRRARKAGRGTEIDFAPASEALTGK</sequence>
<dbReference type="SUPFAM" id="SSF51735">
    <property type="entry name" value="NAD(P)-binding Rossmann-fold domains"/>
    <property type="match status" value="1"/>
</dbReference>